<comment type="caution">
    <text evidence="3">The sequence shown here is derived from an EMBL/GenBank/DDBJ whole genome shotgun (WGS) entry which is preliminary data.</text>
</comment>
<keyword evidence="2" id="KW-0732">Signal</keyword>
<accession>A0ABQ7GLR3</accession>
<evidence type="ECO:0000313" key="4">
    <source>
        <dbReference type="Proteomes" id="UP000815325"/>
    </source>
</evidence>
<evidence type="ECO:0008006" key="5">
    <source>
        <dbReference type="Google" id="ProtNLM"/>
    </source>
</evidence>
<sequence length="136" mass="14094">MLLLLRACSACISGAQGLKAGIKVGRSLVEEQSGVLIHLLTALADLLGTPATELLWIQVVAGVVFALASEFLYSALLGCVGGAVLGFCTGYVGAIRGTFKVLLGGVSKVAQGSRGLFRFARFALLGLGVRKMRNVL</sequence>
<evidence type="ECO:0000256" key="2">
    <source>
        <dbReference type="SAM" id="SignalP"/>
    </source>
</evidence>
<keyword evidence="1" id="KW-0812">Transmembrane</keyword>
<dbReference type="EMBL" id="MU069700">
    <property type="protein sequence ID" value="KAF5835550.1"/>
    <property type="molecule type" value="Genomic_DNA"/>
</dbReference>
<evidence type="ECO:0000313" key="3">
    <source>
        <dbReference type="EMBL" id="KAF5835550.1"/>
    </source>
</evidence>
<keyword evidence="1" id="KW-0472">Membrane</keyword>
<reference evidence="3" key="1">
    <citation type="submission" date="2017-08" db="EMBL/GenBank/DDBJ databases">
        <authorList>
            <person name="Polle J.E."/>
            <person name="Barry K."/>
            <person name="Cushman J."/>
            <person name="Schmutz J."/>
            <person name="Tran D."/>
            <person name="Hathwaick L.T."/>
            <person name="Yim W.C."/>
            <person name="Jenkins J."/>
            <person name="Mckie-Krisberg Z.M."/>
            <person name="Prochnik S."/>
            <person name="Lindquist E."/>
            <person name="Dockter R.B."/>
            <person name="Adam C."/>
            <person name="Molina H."/>
            <person name="Bunkerborg J."/>
            <person name="Jin E."/>
            <person name="Buchheim M."/>
            <person name="Magnuson J."/>
        </authorList>
    </citation>
    <scope>NUCLEOTIDE SEQUENCE</scope>
    <source>
        <strain evidence="3">CCAP 19/18</strain>
    </source>
</reference>
<protein>
    <recommendedName>
        <fullName evidence="5">Encoded protein</fullName>
    </recommendedName>
</protein>
<feature type="chain" id="PRO_5046692387" description="Encoded protein" evidence="2">
    <location>
        <begin position="18"/>
        <end position="136"/>
    </location>
</feature>
<gene>
    <name evidence="3" type="ORF">DUNSADRAFT_7249</name>
</gene>
<feature type="signal peptide" evidence="2">
    <location>
        <begin position="1"/>
        <end position="17"/>
    </location>
</feature>
<evidence type="ECO:0000256" key="1">
    <source>
        <dbReference type="SAM" id="Phobius"/>
    </source>
</evidence>
<name>A0ABQ7GLR3_DUNSA</name>
<organism evidence="3 4">
    <name type="scientific">Dunaliella salina</name>
    <name type="common">Green alga</name>
    <name type="synonym">Protococcus salinus</name>
    <dbReference type="NCBI Taxonomy" id="3046"/>
    <lineage>
        <taxon>Eukaryota</taxon>
        <taxon>Viridiplantae</taxon>
        <taxon>Chlorophyta</taxon>
        <taxon>core chlorophytes</taxon>
        <taxon>Chlorophyceae</taxon>
        <taxon>CS clade</taxon>
        <taxon>Chlamydomonadales</taxon>
        <taxon>Dunaliellaceae</taxon>
        <taxon>Dunaliella</taxon>
    </lineage>
</organism>
<dbReference type="Proteomes" id="UP000815325">
    <property type="component" value="Unassembled WGS sequence"/>
</dbReference>
<proteinExistence type="predicted"/>
<keyword evidence="4" id="KW-1185">Reference proteome</keyword>
<feature type="transmembrane region" description="Helical" evidence="1">
    <location>
        <begin position="71"/>
        <end position="94"/>
    </location>
</feature>
<keyword evidence="1" id="KW-1133">Transmembrane helix</keyword>